<name>A0AAE6YEE3_STRAT</name>
<proteinExistence type="predicted"/>
<organism evidence="1 2">
    <name type="scientific">Streptomyces antibioticus</name>
    <dbReference type="NCBI Taxonomy" id="1890"/>
    <lineage>
        <taxon>Bacteria</taxon>
        <taxon>Bacillati</taxon>
        <taxon>Actinomycetota</taxon>
        <taxon>Actinomycetes</taxon>
        <taxon>Kitasatosporales</taxon>
        <taxon>Streptomycetaceae</taxon>
        <taxon>Streptomyces</taxon>
    </lineage>
</organism>
<dbReference type="Proteomes" id="UP000502504">
    <property type="component" value="Chromosome"/>
</dbReference>
<accession>A0AAE6YEE3</accession>
<dbReference type="GeneID" id="93960126"/>
<evidence type="ECO:0000313" key="1">
    <source>
        <dbReference type="EMBL" id="QIT48061.1"/>
    </source>
</evidence>
<evidence type="ECO:0000313" key="2">
    <source>
        <dbReference type="Proteomes" id="UP000502504"/>
    </source>
</evidence>
<protein>
    <submittedName>
        <fullName evidence="1">Uncharacterized protein</fullName>
    </submittedName>
</protein>
<dbReference type="AlphaFoldDB" id="A0AAE6YEE3"/>
<dbReference type="RefSeq" id="WP_167797308.1">
    <property type="nucleotide sequence ID" value="NZ_CBDQZG010000002.1"/>
</dbReference>
<dbReference type="EMBL" id="CP050692">
    <property type="protein sequence ID" value="QIT48061.1"/>
    <property type="molecule type" value="Genomic_DNA"/>
</dbReference>
<reference evidence="1 2" key="1">
    <citation type="submission" date="2020-03" db="EMBL/GenBank/DDBJ databases">
        <title>Is there a link between lipid content and antibiotic production in Streptomyces?</title>
        <authorList>
            <person name="David M."/>
            <person name="Lejeune C."/>
            <person name="Abreu S."/>
            <person name="Thibessard A."/>
            <person name="Leblond P."/>
            <person name="Chaminade P."/>
            <person name="Virolle M.-J."/>
        </authorList>
    </citation>
    <scope>NUCLEOTIDE SEQUENCE [LARGE SCALE GENOMIC DNA]</scope>
    <source>
        <strain evidence="1 2">DSM 41481</strain>
    </source>
</reference>
<sequence length="58" mass="6644">MPSPEEALHEARVAYEEHLRTCRQCHYDNAPCAVSKLLLRAYNNARRAQMRSGSTALR</sequence>
<gene>
    <name evidence="1" type="ORF">HCX60_34770</name>
</gene>